<reference evidence="2 3" key="1">
    <citation type="journal article" date="2021" name="Commun. Biol.">
        <title>The genome of Shorea leprosula (Dipterocarpaceae) highlights the ecological relevance of drought in aseasonal tropical rainforests.</title>
        <authorList>
            <person name="Ng K.K.S."/>
            <person name="Kobayashi M.J."/>
            <person name="Fawcett J.A."/>
            <person name="Hatakeyama M."/>
            <person name="Paape T."/>
            <person name="Ng C.H."/>
            <person name="Ang C.C."/>
            <person name="Tnah L.H."/>
            <person name="Lee C.T."/>
            <person name="Nishiyama T."/>
            <person name="Sese J."/>
            <person name="O'Brien M.J."/>
            <person name="Copetti D."/>
            <person name="Mohd Noor M.I."/>
            <person name="Ong R.C."/>
            <person name="Putra M."/>
            <person name="Sireger I.Z."/>
            <person name="Indrioko S."/>
            <person name="Kosugi Y."/>
            <person name="Izuno A."/>
            <person name="Isagi Y."/>
            <person name="Lee S.L."/>
            <person name="Shimizu K.K."/>
        </authorList>
    </citation>
    <scope>NUCLEOTIDE SEQUENCE [LARGE SCALE GENOMIC DNA]</scope>
    <source>
        <strain evidence="2">214</strain>
    </source>
</reference>
<dbReference type="EMBL" id="BPVZ01000112">
    <property type="protein sequence ID" value="GKV35648.1"/>
    <property type="molecule type" value="Genomic_DNA"/>
</dbReference>
<keyword evidence="1" id="KW-1133">Transmembrane helix</keyword>
<accession>A0AAV5LEF5</accession>
<dbReference type="AlphaFoldDB" id="A0AAV5LEF5"/>
<keyword evidence="1" id="KW-0812">Transmembrane</keyword>
<feature type="transmembrane region" description="Helical" evidence="1">
    <location>
        <begin position="34"/>
        <end position="54"/>
    </location>
</feature>
<dbReference type="Proteomes" id="UP001054252">
    <property type="component" value="Unassembled WGS sequence"/>
</dbReference>
<protein>
    <submittedName>
        <fullName evidence="2">Uncharacterized protein</fullName>
    </submittedName>
</protein>
<evidence type="ECO:0000313" key="2">
    <source>
        <dbReference type="EMBL" id="GKV35648.1"/>
    </source>
</evidence>
<organism evidence="2 3">
    <name type="scientific">Rubroshorea leprosula</name>
    <dbReference type="NCBI Taxonomy" id="152421"/>
    <lineage>
        <taxon>Eukaryota</taxon>
        <taxon>Viridiplantae</taxon>
        <taxon>Streptophyta</taxon>
        <taxon>Embryophyta</taxon>
        <taxon>Tracheophyta</taxon>
        <taxon>Spermatophyta</taxon>
        <taxon>Magnoliopsida</taxon>
        <taxon>eudicotyledons</taxon>
        <taxon>Gunneridae</taxon>
        <taxon>Pentapetalae</taxon>
        <taxon>rosids</taxon>
        <taxon>malvids</taxon>
        <taxon>Malvales</taxon>
        <taxon>Dipterocarpaceae</taxon>
        <taxon>Rubroshorea</taxon>
    </lineage>
</organism>
<keyword evidence="1" id="KW-0472">Membrane</keyword>
<evidence type="ECO:0000256" key="1">
    <source>
        <dbReference type="SAM" id="Phobius"/>
    </source>
</evidence>
<evidence type="ECO:0000313" key="3">
    <source>
        <dbReference type="Proteomes" id="UP001054252"/>
    </source>
</evidence>
<keyword evidence="3" id="KW-1185">Reference proteome</keyword>
<name>A0AAV5LEF5_9ROSI</name>
<comment type="caution">
    <text evidence="2">The sequence shown here is derived from an EMBL/GenBank/DDBJ whole genome shotgun (WGS) entry which is preliminary data.</text>
</comment>
<gene>
    <name evidence="2" type="ORF">SLEP1_g43891</name>
</gene>
<sequence>MLGFDGTQARVPRTQALGLALAADAPAPTPTAGAGSLSSSFVSAVFAVVVALLLGSSLRI</sequence>
<proteinExistence type="predicted"/>